<keyword evidence="2" id="KW-0472">Membrane</keyword>
<evidence type="ECO:0000256" key="2">
    <source>
        <dbReference type="SAM" id="Phobius"/>
    </source>
</evidence>
<feature type="region of interest" description="Disordered" evidence="1">
    <location>
        <begin position="1"/>
        <end position="21"/>
    </location>
</feature>
<proteinExistence type="predicted"/>
<dbReference type="InterPro" id="IPR002048">
    <property type="entry name" value="EF_hand_dom"/>
</dbReference>
<keyword evidence="2" id="KW-0812">Transmembrane</keyword>
<keyword evidence="2" id="KW-1133">Transmembrane helix</keyword>
<dbReference type="PROSITE" id="PS50222">
    <property type="entry name" value="EF_HAND_2"/>
    <property type="match status" value="1"/>
</dbReference>
<protein>
    <recommendedName>
        <fullName evidence="3">EF-hand domain-containing protein</fullName>
    </recommendedName>
</protein>
<evidence type="ECO:0000313" key="4">
    <source>
        <dbReference type="EMBL" id="CAD8427114.1"/>
    </source>
</evidence>
<evidence type="ECO:0000259" key="3">
    <source>
        <dbReference type="PROSITE" id="PS50222"/>
    </source>
</evidence>
<feature type="transmembrane region" description="Helical" evidence="2">
    <location>
        <begin position="91"/>
        <end position="113"/>
    </location>
</feature>
<dbReference type="EMBL" id="HBEL01050634">
    <property type="protein sequence ID" value="CAD8427114.1"/>
    <property type="molecule type" value="Transcribed_RNA"/>
</dbReference>
<feature type="domain" description="EF-hand" evidence="3">
    <location>
        <begin position="45"/>
        <end position="80"/>
    </location>
</feature>
<sequence>MLQKQKRNTSTMNSQSIHEDAVMDHGYEETAPGTNSEKTFIRVSALPKELQSAAQQLDIDGDGALDTREVGAAIVDLKQTKKDNRGLKKTVAVFVVSSVILIVCIFAATITAARLSTDTNVSSDNGFAYVKGSD</sequence>
<accession>A0A7S0CM04</accession>
<dbReference type="GO" id="GO:0005509">
    <property type="term" value="F:calcium ion binding"/>
    <property type="evidence" value="ECO:0007669"/>
    <property type="project" value="InterPro"/>
</dbReference>
<dbReference type="InterPro" id="IPR018247">
    <property type="entry name" value="EF_Hand_1_Ca_BS"/>
</dbReference>
<evidence type="ECO:0000256" key="1">
    <source>
        <dbReference type="SAM" id="MobiDB-lite"/>
    </source>
</evidence>
<dbReference type="PROSITE" id="PS00018">
    <property type="entry name" value="EF_HAND_1"/>
    <property type="match status" value="1"/>
</dbReference>
<reference evidence="4" key="1">
    <citation type="submission" date="2021-01" db="EMBL/GenBank/DDBJ databases">
        <authorList>
            <person name="Corre E."/>
            <person name="Pelletier E."/>
            <person name="Niang G."/>
            <person name="Scheremetjew M."/>
            <person name="Finn R."/>
            <person name="Kale V."/>
            <person name="Holt S."/>
            <person name="Cochrane G."/>
            <person name="Meng A."/>
            <person name="Brown T."/>
            <person name="Cohen L."/>
        </authorList>
    </citation>
    <scope>NUCLEOTIDE SEQUENCE</scope>
    <source>
        <strain evidence="4">CCAP1064/1</strain>
    </source>
</reference>
<dbReference type="AlphaFoldDB" id="A0A7S0CM04"/>
<gene>
    <name evidence="4" type="ORF">PINE0816_LOCUS23279</name>
</gene>
<organism evidence="4">
    <name type="scientific">Proboscia inermis</name>
    <dbReference type="NCBI Taxonomy" id="420281"/>
    <lineage>
        <taxon>Eukaryota</taxon>
        <taxon>Sar</taxon>
        <taxon>Stramenopiles</taxon>
        <taxon>Ochrophyta</taxon>
        <taxon>Bacillariophyta</taxon>
        <taxon>Coscinodiscophyceae</taxon>
        <taxon>Rhizosoleniophycidae</taxon>
        <taxon>Rhizosoleniales</taxon>
        <taxon>Rhizosoleniaceae</taxon>
        <taxon>Proboscia</taxon>
    </lineage>
</organism>
<name>A0A7S0CM04_9STRA</name>